<dbReference type="InterPro" id="IPR019019">
    <property type="entry name" value="H-type_lectin_domain"/>
</dbReference>
<dbReference type="GO" id="GO:0007155">
    <property type="term" value="P:cell adhesion"/>
    <property type="evidence" value="ECO:0007669"/>
    <property type="project" value="InterPro"/>
</dbReference>
<dbReference type="Gene3D" id="3.40.390.10">
    <property type="entry name" value="Collagenase (Catalytic Domain)"/>
    <property type="match status" value="1"/>
</dbReference>
<reference evidence="2 3" key="1">
    <citation type="submission" date="2020-05" db="EMBL/GenBank/DDBJ databases">
        <title>Identification and distribution of gene clusters putatively required for synthesis of sphingolipid metabolism inhibitors in phylogenetically diverse species of the filamentous fungus Fusarium.</title>
        <authorList>
            <person name="Kim H.-S."/>
            <person name="Busman M."/>
            <person name="Brown D.W."/>
            <person name="Divon H."/>
            <person name="Uhlig S."/>
            <person name="Proctor R.H."/>
        </authorList>
    </citation>
    <scope>NUCLEOTIDE SEQUENCE [LARGE SCALE GENOMIC DNA]</scope>
    <source>
        <strain evidence="2 3">NRRL 25196</strain>
    </source>
</reference>
<dbReference type="Gene3D" id="2.60.40.2080">
    <property type="match status" value="3"/>
</dbReference>
<dbReference type="GO" id="GO:0004222">
    <property type="term" value="F:metalloendopeptidase activity"/>
    <property type="evidence" value="ECO:0007669"/>
    <property type="project" value="InterPro"/>
</dbReference>
<evidence type="ECO:0000259" key="1">
    <source>
        <dbReference type="SMART" id="SM00235"/>
    </source>
</evidence>
<evidence type="ECO:0000313" key="2">
    <source>
        <dbReference type="EMBL" id="KAF5538380.1"/>
    </source>
</evidence>
<comment type="caution">
    <text evidence="2">The sequence shown here is derived from an EMBL/GenBank/DDBJ whole genome shotgun (WGS) entry which is preliminary data.</text>
</comment>
<proteinExistence type="predicted"/>
<dbReference type="Pfam" id="PF01400">
    <property type="entry name" value="Astacin"/>
    <property type="match status" value="1"/>
</dbReference>
<dbReference type="CDD" id="cd04327">
    <property type="entry name" value="ZnMc_MMP_like_3"/>
    <property type="match status" value="1"/>
</dbReference>
<dbReference type="GO" id="GO:0030246">
    <property type="term" value="F:carbohydrate binding"/>
    <property type="evidence" value="ECO:0007669"/>
    <property type="project" value="InterPro"/>
</dbReference>
<evidence type="ECO:0000313" key="3">
    <source>
        <dbReference type="Proteomes" id="UP000574317"/>
    </source>
</evidence>
<dbReference type="Pfam" id="PF09458">
    <property type="entry name" value="H_lectin"/>
    <property type="match status" value="1"/>
</dbReference>
<dbReference type="SUPFAM" id="SSF141086">
    <property type="entry name" value="Agglutinin HPA-like"/>
    <property type="match status" value="3"/>
</dbReference>
<dbReference type="EMBL" id="JAAOAO010000513">
    <property type="protein sequence ID" value="KAF5538380.1"/>
    <property type="molecule type" value="Genomic_DNA"/>
</dbReference>
<dbReference type="InterPro" id="IPR037221">
    <property type="entry name" value="H-type_lectin_dom_sf"/>
</dbReference>
<dbReference type="AlphaFoldDB" id="A0A8H5IJK5"/>
<dbReference type="InterPro" id="IPR006026">
    <property type="entry name" value="Peptidase_Metallo"/>
</dbReference>
<organism evidence="2 3">
    <name type="scientific">Fusarium napiforme</name>
    <dbReference type="NCBI Taxonomy" id="42672"/>
    <lineage>
        <taxon>Eukaryota</taxon>
        <taxon>Fungi</taxon>
        <taxon>Dikarya</taxon>
        <taxon>Ascomycota</taxon>
        <taxon>Pezizomycotina</taxon>
        <taxon>Sordariomycetes</taxon>
        <taxon>Hypocreomycetidae</taxon>
        <taxon>Hypocreales</taxon>
        <taxon>Nectriaceae</taxon>
        <taxon>Fusarium</taxon>
        <taxon>Fusarium fujikuroi species complex</taxon>
    </lineage>
</organism>
<dbReference type="InterPro" id="IPR024079">
    <property type="entry name" value="MetalloPept_cat_dom_sf"/>
</dbReference>
<dbReference type="SMART" id="SM00235">
    <property type="entry name" value="ZnMc"/>
    <property type="match status" value="1"/>
</dbReference>
<dbReference type="SUPFAM" id="SSF55486">
    <property type="entry name" value="Metalloproteases ('zincins'), catalytic domain"/>
    <property type="match status" value="1"/>
</dbReference>
<dbReference type="GO" id="GO:0006508">
    <property type="term" value="P:proteolysis"/>
    <property type="evidence" value="ECO:0007669"/>
    <property type="project" value="InterPro"/>
</dbReference>
<gene>
    <name evidence="2" type="ORF">FNAPI_11140</name>
</gene>
<dbReference type="Proteomes" id="UP000574317">
    <property type="component" value="Unassembled WGS sequence"/>
</dbReference>
<sequence length="529" mass="58532">MPPDSNIHYCTQLVVPEELAEEAIRVALQENPENAISSPAIPLAPAGVIIPNKRLIQPINRLGFYVNKTWKNGRTIRVRFLPGASPYVHGKIKQYANVWSKYANIHFKFVDSAPEEIRISFVKGDGSWSAFGTDCLTRPKNNATMNFGWFDDKTSDEEFSRTTIHEFGHALGCIHENCQPNADIQWNKPVVYESYKRSAGWSPEQVDFQVLKHYDRRRDGVKSTKYDRLSIMAYPIPKEFTLNGFSVPWNTHLSATDIAFISRIYPKPRKTRRSVHDNNPAYTSSSHFDVGAFTTISVASAGRGAKDHRTLIQFPESYPSAPLISAGISFMDFDNSDNPRVKSLVEAVLPSQVVLNLHSSGGGGRHDAGMSWLLCPPGDADFQCGSFTTKAINATKSISFDRVYSSSPKNGFKLHIETWDSSKVLECGVSWVAVPANKSGIAIGTFGEDENLSLSEGLNKIGAVEFEPSFTEPPRIFLALNMLSIDRGGHTCVRISSSHVTGTQMEWRIDTWGGTSFKEAGAAFIAIGV</sequence>
<protein>
    <submittedName>
        <fullName evidence="2">Peptidase M12A astacin</fullName>
    </submittedName>
</protein>
<keyword evidence="3" id="KW-1185">Reference proteome</keyword>
<dbReference type="GO" id="GO:0008270">
    <property type="term" value="F:zinc ion binding"/>
    <property type="evidence" value="ECO:0007669"/>
    <property type="project" value="InterPro"/>
</dbReference>
<accession>A0A8H5IJK5</accession>
<dbReference type="InterPro" id="IPR001506">
    <property type="entry name" value="Peptidase_M12A"/>
</dbReference>
<name>A0A8H5IJK5_9HYPO</name>
<feature type="domain" description="Peptidase metallopeptidase" evidence="1">
    <location>
        <begin position="66"/>
        <end position="210"/>
    </location>
</feature>